<dbReference type="Proteomes" id="UP000673691">
    <property type="component" value="Unassembled WGS sequence"/>
</dbReference>
<evidence type="ECO:0000313" key="2">
    <source>
        <dbReference type="Proteomes" id="UP000673691"/>
    </source>
</evidence>
<name>A0A8H8DJ33_9FUNG</name>
<accession>A0A8H8DJ33</accession>
<sequence>MGRRILSLPGTWALPPPGGCTAVIFFFPVSGGFHRDIAAGQHVGHWGRKIRDGFAHEARSPGEPWHKRKVLLKRTPYLNTTILVSNAGRGSSFHLRWRIKRMITHSYPTSEADSDAESDAEFDAGFG</sequence>
<proteinExistence type="predicted"/>
<keyword evidence="2" id="KW-1185">Reference proteome</keyword>
<gene>
    <name evidence="1" type="ORF">BJ554DRAFT_8383</name>
</gene>
<comment type="caution">
    <text evidence="1">The sequence shown here is derived from an EMBL/GenBank/DDBJ whole genome shotgun (WGS) entry which is preliminary data.</text>
</comment>
<dbReference type="AlphaFoldDB" id="A0A8H8DJ33"/>
<organism evidence="1 2">
    <name type="scientific">Olpidium bornovanus</name>
    <dbReference type="NCBI Taxonomy" id="278681"/>
    <lineage>
        <taxon>Eukaryota</taxon>
        <taxon>Fungi</taxon>
        <taxon>Fungi incertae sedis</taxon>
        <taxon>Olpidiomycota</taxon>
        <taxon>Olpidiomycotina</taxon>
        <taxon>Olpidiomycetes</taxon>
        <taxon>Olpidiales</taxon>
        <taxon>Olpidiaceae</taxon>
        <taxon>Olpidium</taxon>
    </lineage>
</organism>
<dbReference type="EMBL" id="JAEFCI010006465">
    <property type="protein sequence ID" value="KAG5459667.1"/>
    <property type="molecule type" value="Genomic_DNA"/>
</dbReference>
<reference evidence="1 2" key="1">
    <citation type="journal article" name="Sci. Rep.">
        <title>Genome-scale phylogenetic analyses confirm Olpidium as the closest living zoosporic fungus to the non-flagellated, terrestrial fungi.</title>
        <authorList>
            <person name="Chang Y."/>
            <person name="Rochon D."/>
            <person name="Sekimoto S."/>
            <person name="Wang Y."/>
            <person name="Chovatia M."/>
            <person name="Sandor L."/>
            <person name="Salamov A."/>
            <person name="Grigoriev I.V."/>
            <person name="Stajich J.E."/>
            <person name="Spatafora J.W."/>
        </authorList>
    </citation>
    <scope>NUCLEOTIDE SEQUENCE [LARGE SCALE GENOMIC DNA]</scope>
    <source>
        <strain evidence="1">S191</strain>
    </source>
</reference>
<evidence type="ECO:0000313" key="1">
    <source>
        <dbReference type="EMBL" id="KAG5459667.1"/>
    </source>
</evidence>
<protein>
    <submittedName>
        <fullName evidence="1">Uncharacterized protein</fullName>
    </submittedName>
</protein>